<reference evidence="6 7" key="1">
    <citation type="submission" date="2022-03" db="EMBL/GenBank/DDBJ databases">
        <title>Complete genome analysis of Roseomonas KG 17.1 : a prolific producer of plant growth promoters.</title>
        <authorList>
            <person name="Saadouli I."/>
            <person name="Najjari A."/>
            <person name="Mosbah A."/>
            <person name="Ouzari H.I."/>
        </authorList>
    </citation>
    <scope>NUCLEOTIDE SEQUENCE [LARGE SCALE GENOMIC DNA]</scope>
    <source>
        <strain evidence="6 7">KG17-1</strain>
    </source>
</reference>
<keyword evidence="7" id="KW-1185">Reference proteome</keyword>
<keyword evidence="4" id="KW-0411">Iron-sulfur</keyword>
<dbReference type="PROSITE" id="PS51085">
    <property type="entry name" value="2FE2S_FER_2"/>
    <property type="match status" value="1"/>
</dbReference>
<keyword evidence="1" id="KW-0001">2Fe-2S</keyword>
<name>A0ABS9WBP8_9PROT</name>
<dbReference type="CDD" id="cd00207">
    <property type="entry name" value="fer2"/>
    <property type="match status" value="1"/>
</dbReference>
<accession>A0ABS9WBP8</accession>
<dbReference type="InterPro" id="IPR036884">
    <property type="entry name" value="2Fe-2S-bd_dom_sf"/>
</dbReference>
<dbReference type="EMBL" id="JALBUU010000097">
    <property type="protein sequence ID" value="MCI0756180.1"/>
    <property type="molecule type" value="Genomic_DNA"/>
</dbReference>
<dbReference type="SUPFAM" id="SSF47741">
    <property type="entry name" value="CO dehydrogenase ISP C-domain like"/>
    <property type="match status" value="1"/>
</dbReference>
<dbReference type="Pfam" id="PF00111">
    <property type="entry name" value="Fer2"/>
    <property type="match status" value="1"/>
</dbReference>
<dbReference type="InterPro" id="IPR036010">
    <property type="entry name" value="2Fe-2S_ferredoxin-like_sf"/>
</dbReference>
<dbReference type="PANTHER" id="PTHR44379:SF6">
    <property type="entry name" value="BLR6046 PROTEIN"/>
    <property type="match status" value="1"/>
</dbReference>
<evidence type="ECO:0000256" key="2">
    <source>
        <dbReference type="ARBA" id="ARBA00022723"/>
    </source>
</evidence>
<dbReference type="Gene3D" id="1.10.150.120">
    <property type="entry name" value="[2Fe-2S]-binding domain"/>
    <property type="match status" value="1"/>
</dbReference>
<keyword evidence="3" id="KW-0408">Iron</keyword>
<dbReference type="PANTHER" id="PTHR44379">
    <property type="entry name" value="OXIDOREDUCTASE WITH IRON-SULFUR SUBUNIT"/>
    <property type="match status" value="1"/>
</dbReference>
<evidence type="ECO:0000313" key="6">
    <source>
        <dbReference type="EMBL" id="MCI0756180.1"/>
    </source>
</evidence>
<evidence type="ECO:0000259" key="5">
    <source>
        <dbReference type="PROSITE" id="PS51085"/>
    </source>
</evidence>
<dbReference type="RefSeq" id="WP_120006365.1">
    <property type="nucleotide sequence ID" value="NZ_JALBUU010000097.1"/>
</dbReference>
<dbReference type="Gene3D" id="3.10.20.30">
    <property type="match status" value="1"/>
</dbReference>
<feature type="domain" description="2Fe-2S ferredoxin-type" evidence="5">
    <location>
        <begin position="1"/>
        <end position="77"/>
    </location>
</feature>
<dbReference type="Pfam" id="PF01799">
    <property type="entry name" value="Fer2_2"/>
    <property type="match status" value="1"/>
</dbReference>
<evidence type="ECO:0000256" key="3">
    <source>
        <dbReference type="ARBA" id="ARBA00023004"/>
    </source>
</evidence>
<evidence type="ECO:0000313" key="7">
    <source>
        <dbReference type="Proteomes" id="UP001201985"/>
    </source>
</evidence>
<dbReference type="InterPro" id="IPR012675">
    <property type="entry name" value="Beta-grasp_dom_sf"/>
</dbReference>
<comment type="caution">
    <text evidence="6">The sequence shown here is derived from an EMBL/GenBank/DDBJ whole genome shotgun (WGS) entry which is preliminary data.</text>
</comment>
<dbReference type="InterPro" id="IPR002888">
    <property type="entry name" value="2Fe-2S-bd"/>
</dbReference>
<evidence type="ECO:0000256" key="4">
    <source>
        <dbReference type="ARBA" id="ARBA00023014"/>
    </source>
</evidence>
<organism evidence="6 7">
    <name type="scientific">Teichococcus vastitatis</name>
    <dbReference type="NCBI Taxonomy" id="2307076"/>
    <lineage>
        <taxon>Bacteria</taxon>
        <taxon>Pseudomonadati</taxon>
        <taxon>Pseudomonadota</taxon>
        <taxon>Alphaproteobacteria</taxon>
        <taxon>Acetobacterales</taxon>
        <taxon>Roseomonadaceae</taxon>
        <taxon>Roseomonas</taxon>
    </lineage>
</organism>
<evidence type="ECO:0000256" key="1">
    <source>
        <dbReference type="ARBA" id="ARBA00022714"/>
    </source>
</evidence>
<dbReference type="SUPFAM" id="SSF54292">
    <property type="entry name" value="2Fe-2S ferredoxin-like"/>
    <property type="match status" value="1"/>
</dbReference>
<gene>
    <name evidence="6" type="ORF">MON41_21200</name>
</gene>
<dbReference type="InterPro" id="IPR051452">
    <property type="entry name" value="Diverse_Oxidoreductases"/>
</dbReference>
<dbReference type="InterPro" id="IPR001041">
    <property type="entry name" value="2Fe-2S_ferredoxin-type"/>
</dbReference>
<protein>
    <submittedName>
        <fullName evidence="6">(2Fe-2S)-binding protein</fullName>
    </submittedName>
</protein>
<dbReference type="Proteomes" id="UP001201985">
    <property type="component" value="Unassembled WGS sequence"/>
</dbReference>
<sequence length="154" mass="16017">MAVAFTLNGAPVALEAPEGMTLLQALRGPLALSGPRFGCGAEACGCCMVTLDGDPRPSCTLPLDAAQGRDVGTVEGLGTPEAPHPLQQAFLDEQAGQCGWCLSGILVSAEALLRREPDPDEAAVRAALEPHLCRCGAQNRMLRAVLRAARAMRA</sequence>
<keyword evidence="2" id="KW-0479">Metal-binding</keyword>
<proteinExistence type="predicted"/>